<keyword evidence="1" id="KW-0560">Oxidoreductase</keyword>
<dbReference type="Pfam" id="PF00248">
    <property type="entry name" value="Aldo_ket_red"/>
    <property type="match status" value="1"/>
</dbReference>
<dbReference type="PANTHER" id="PTHR43364">
    <property type="entry name" value="NADH-SPECIFIC METHYLGLYOXAL REDUCTASE-RELATED"/>
    <property type="match status" value="1"/>
</dbReference>
<evidence type="ECO:0000313" key="4">
    <source>
        <dbReference type="Proteomes" id="UP000017819"/>
    </source>
</evidence>
<dbReference type="Proteomes" id="UP000017819">
    <property type="component" value="Unassembled WGS sequence"/>
</dbReference>
<evidence type="ECO:0000256" key="1">
    <source>
        <dbReference type="ARBA" id="ARBA00023002"/>
    </source>
</evidence>
<dbReference type="FunFam" id="3.20.20.100:FF:000004">
    <property type="entry name" value="Oxidoreductase, aldo/keto reductase"/>
    <property type="match status" value="1"/>
</dbReference>
<dbReference type="InterPro" id="IPR036812">
    <property type="entry name" value="NAD(P)_OxRdtase_dom_sf"/>
</dbReference>
<gene>
    <name evidence="3" type="ORF">N177_1338</name>
</gene>
<dbReference type="GO" id="GO:0005829">
    <property type="term" value="C:cytosol"/>
    <property type="evidence" value="ECO:0007669"/>
    <property type="project" value="UniProtKB-ARBA"/>
</dbReference>
<organism evidence="3 4">
    <name type="scientific">Lutibaculum baratangense AMV1</name>
    <dbReference type="NCBI Taxonomy" id="631454"/>
    <lineage>
        <taxon>Bacteria</taxon>
        <taxon>Pseudomonadati</taxon>
        <taxon>Pseudomonadota</taxon>
        <taxon>Alphaproteobacteria</taxon>
        <taxon>Hyphomicrobiales</taxon>
        <taxon>Tepidamorphaceae</taxon>
        <taxon>Lutibaculum</taxon>
    </lineage>
</organism>
<dbReference type="eggNOG" id="COG0667">
    <property type="taxonomic scope" value="Bacteria"/>
</dbReference>
<dbReference type="PATRIC" id="fig|631454.5.peg.1323"/>
<name>V4TJA3_9HYPH</name>
<dbReference type="EMBL" id="AWXZ01000017">
    <property type="protein sequence ID" value="ESR26003.1"/>
    <property type="molecule type" value="Genomic_DNA"/>
</dbReference>
<accession>V4TJA3</accession>
<feature type="domain" description="NADP-dependent oxidoreductase" evidence="2">
    <location>
        <begin position="15"/>
        <end position="315"/>
    </location>
</feature>
<evidence type="ECO:0000313" key="3">
    <source>
        <dbReference type="EMBL" id="ESR26003.1"/>
    </source>
</evidence>
<dbReference type="Gene3D" id="3.20.20.100">
    <property type="entry name" value="NADP-dependent oxidoreductase domain"/>
    <property type="match status" value="1"/>
</dbReference>
<evidence type="ECO:0000259" key="2">
    <source>
        <dbReference type="Pfam" id="PF00248"/>
    </source>
</evidence>
<dbReference type="GO" id="GO:0016491">
    <property type="term" value="F:oxidoreductase activity"/>
    <property type="evidence" value="ECO:0007669"/>
    <property type="project" value="UniProtKB-KW"/>
</dbReference>
<dbReference type="STRING" id="631454.N177_1338"/>
<dbReference type="CDD" id="cd19081">
    <property type="entry name" value="AKR_AKR9C1"/>
    <property type="match status" value="1"/>
</dbReference>
<dbReference type="RefSeq" id="WP_023431483.1">
    <property type="nucleotide sequence ID" value="NZ_AWXZ01000017.1"/>
</dbReference>
<dbReference type="AlphaFoldDB" id="V4TJA3"/>
<keyword evidence="4" id="KW-1185">Reference proteome</keyword>
<comment type="caution">
    <text evidence="3">The sequence shown here is derived from an EMBL/GenBank/DDBJ whole genome shotgun (WGS) entry which is preliminary data.</text>
</comment>
<sequence>MQSHPLGRSDLSIAPLVFGGNVFGWTADERTSHDLLDRFVDRGFNAVDTADVYSRWVEGHEGGESETVIGSWLKANKGKRERIVLFTKVGSDMGQGRKGLSGQRIAEAVDASLTRLKTDFIDLYFSHFPDPSVAHDETLRAYEKLIKAGKVRALGASNYDAELLSGALSASAEQDLPRYEVIQPEYNLHNRKDLEGPLLDLARKEEIGVVTYFSLASGFLSGKYRSKEDLQGASRAGMVEKYLDERGMRILDALDEVSKAHGAEPAEVAIAWIIARDGVTAPIASATSRDQLESLFKAAELQLTPEDMTRLDEASA</sequence>
<reference evidence="3 4" key="1">
    <citation type="journal article" date="2014" name="Genome Announc.">
        <title>Draft Genome Sequence of Lutibaculum baratangense Strain AMV1T, Isolated from a Mud Volcano in Andamans, India.</title>
        <authorList>
            <person name="Singh A."/>
            <person name="Sreenivas A."/>
            <person name="Sathyanarayana Reddy G."/>
            <person name="Pinnaka A.K."/>
            <person name="Shivaji S."/>
        </authorList>
    </citation>
    <scope>NUCLEOTIDE SEQUENCE [LARGE SCALE GENOMIC DNA]</scope>
    <source>
        <strain evidence="3 4">AMV1</strain>
    </source>
</reference>
<dbReference type="InterPro" id="IPR050523">
    <property type="entry name" value="AKR_Detox_Biosynth"/>
</dbReference>
<dbReference type="SUPFAM" id="SSF51430">
    <property type="entry name" value="NAD(P)-linked oxidoreductase"/>
    <property type="match status" value="1"/>
</dbReference>
<proteinExistence type="predicted"/>
<dbReference type="InterPro" id="IPR023210">
    <property type="entry name" value="NADP_OxRdtase_dom"/>
</dbReference>
<dbReference type="PANTHER" id="PTHR43364:SF6">
    <property type="entry name" value="OXIDOREDUCTASE-RELATED"/>
    <property type="match status" value="1"/>
</dbReference>
<dbReference type="OrthoDB" id="9773828at2"/>
<protein>
    <submittedName>
        <fullName evidence="3">Oxidoreductase</fullName>
    </submittedName>
</protein>